<organism evidence="3">
    <name type="scientific">Nippostrongylus brasiliensis</name>
    <name type="common">Rat hookworm</name>
    <dbReference type="NCBI Taxonomy" id="27835"/>
    <lineage>
        <taxon>Eukaryota</taxon>
        <taxon>Metazoa</taxon>
        <taxon>Ecdysozoa</taxon>
        <taxon>Nematoda</taxon>
        <taxon>Chromadorea</taxon>
        <taxon>Rhabditida</taxon>
        <taxon>Rhabditina</taxon>
        <taxon>Rhabditomorpha</taxon>
        <taxon>Strongyloidea</taxon>
        <taxon>Heligmosomidae</taxon>
        <taxon>Nippostrongylus</taxon>
    </lineage>
</organism>
<gene>
    <name evidence="1" type="ORF">NBR_LOCUS22551</name>
</gene>
<reference evidence="3" key="1">
    <citation type="submission" date="2017-02" db="UniProtKB">
        <authorList>
            <consortium name="WormBaseParasite"/>
        </authorList>
    </citation>
    <scope>IDENTIFICATION</scope>
</reference>
<proteinExistence type="predicted"/>
<dbReference type="STRING" id="27835.A0A0N4YZ78"/>
<sequence length="84" mass="10076">MEVDVVLMTPGWDEFWKQKPSCSGKVLWALITDSEGIRWRTRYYETGEFVHGQQGKRVVFSWAKIIGQYVFWFASFYVQYQILR</sequence>
<evidence type="ECO:0000313" key="2">
    <source>
        <dbReference type="Proteomes" id="UP000271162"/>
    </source>
</evidence>
<reference evidence="1 2" key="2">
    <citation type="submission" date="2018-11" db="EMBL/GenBank/DDBJ databases">
        <authorList>
            <consortium name="Pathogen Informatics"/>
        </authorList>
    </citation>
    <scope>NUCLEOTIDE SEQUENCE [LARGE SCALE GENOMIC DNA]</scope>
</reference>
<accession>A0A0N4YZ78</accession>
<dbReference type="EMBL" id="UYSL01028327">
    <property type="protein sequence ID" value="VDL87462.1"/>
    <property type="molecule type" value="Genomic_DNA"/>
</dbReference>
<name>A0A0N4YZ78_NIPBR</name>
<keyword evidence="2" id="KW-1185">Reference proteome</keyword>
<evidence type="ECO:0000313" key="3">
    <source>
        <dbReference type="WBParaSite" id="NBR_0002255001-mRNA-1"/>
    </source>
</evidence>
<protein>
    <submittedName>
        <fullName evidence="3">Ovule protein</fullName>
    </submittedName>
</protein>
<dbReference type="AlphaFoldDB" id="A0A0N4YZ78"/>
<evidence type="ECO:0000313" key="1">
    <source>
        <dbReference type="EMBL" id="VDL87462.1"/>
    </source>
</evidence>
<dbReference type="Proteomes" id="UP000271162">
    <property type="component" value="Unassembled WGS sequence"/>
</dbReference>
<dbReference type="WBParaSite" id="NBR_0002255001-mRNA-1">
    <property type="protein sequence ID" value="NBR_0002255001-mRNA-1"/>
    <property type="gene ID" value="NBR_0002255001"/>
</dbReference>